<dbReference type="InterPro" id="IPR032675">
    <property type="entry name" value="LRR_dom_sf"/>
</dbReference>
<dbReference type="Gene3D" id="3.80.10.10">
    <property type="entry name" value="Ribonuclease Inhibitor"/>
    <property type="match status" value="1"/>
</dbReference>
<keyword evidence="2" id="KW-0677">Repeat</keyword>
<comment type="caution">
    <text evidence="4">The sequence shown here is derived from an EMBL/GenBank/DDBJ whole genome shotgun (WGS) entry which is preliminary data.</text>
</comment>
<keyword evidence="5" id="KW-1185">Reference proteome</keyword>
<feature type="region of interest" description="Disordered" evidence="3">
    <location>
        <begin position="494"/>
        <end position="541"/>
    </location>
</feature>
<dbReference type="InterPro" id="IPR025875">
    <property type="entry name" value="Leu-rich_rpt_4"/>
</dbReference>
<dbReference type="SUPFAM" id="SSF52075">
    <property type="entry name" value="Outer arm dynein light chain 1"/>
    <property type="match status" value="1"/>
</dbReference>
<feature type="compositionally biased region" description="Polar residues" evidence="3">
    <location>
        <begin position="887"/>
        <end position="899"/>
    </location>
</feature>
<organism evidence="4 5">
    <name type="scientific">Blattamonas nauphoetae</name>
    <dbReference type="NCBI Taxonomy" id="2049346"/>
    <lineage>
        <taxon>Eukaryota</taxon>
        <taxon>Metamonada</taxon>
        <taxon>Preaxostyla</taxon>
        <taxon>Oxymonadida</taxon>
        <taxon>Blattamonas</taxon>
    </lineage>
</organism>
<dbReference type="Pfam" id="PF12799">
    <property type="entry name" value="LRR_4"/>
    <property type="match status" value="1"/>
</dbReference>
<feature type="compositionally biased region" description="Basic and acidic residues" evidence="3">
    <location>
        <begin position="342"/>
        <end position="356"/>
    </location>
</feature>
<dbReference type="EMBL" id="JARBJD010000081">
    <property type="protein sequence ID" value="KAK2954183.1"/>
    <property type="molecule type" value="Genomic_DNA"/>
</dbReference>
<evidence type="ECO:0000313" key="4">
    <source>
        <dbReference type="EMBL" id="KAK2954183.1"/>
    </source>
</evidence>
<feature type="region of interest" description="Disordered" evidence="3">
    <location>
        <begin position="781"/>
        <end position="800"/>
    </location>
</feature>
<keyword evidence="1" id="KW-0433">Leucine-rich repeat</keyword>
<reference evidence="4 5" key="1">
    <citation type="journal article" date="2022" name="bioRxiv">
        <title>Genomics of Preaxostyla Flagellates Illuminates Evolutionary Transitions and the Path Towards Mitochondrial Loss.</title>
        <authorList>
            <person name="Novak L.V.F."/>
            <person name="Treitli S.C."/>
            <person name="Pyrih J."/>
            <person name="Halakuc P."/>
            <person name="Pipaliya S.V."/>
            <person name="Vacek V."/>
            <person name="Brzon O."/>
            <person name="Soukal P."/>
            <person name="Eme L."/>
            <person name="Dacks J.B."/>
            <person name="Karnkowska A."/>
            <person name="Elias M."/>
            <person name="Hampl V."/>
        </authorList>
    </citation>
    <scope>NUCLEOTIDE SEQUENCE [LARGE SCALE GENOMIC DNA]</scope>
    <source>
        <strain evidence="4">NAU3</strain>
        <tissue evidence="4">Gut</tissue>
    </source>
</reference>
<dbReference type="PANTHER" id="PTHR18849:SF0">
    <property type="entry name" value="CILIA- AND FLAGELLA-ASSOCIATED PROTEIN 410-RELATED"/>
    <property type="match status" value="1"/>
</dbReference>
<dbReference type="Pfam" id="PF13516">
    <property type="entry name" value="LRR_6"/>
    <property type="match status" value="1"/>
</dbReference>
<evidence type="ECO:0000256" key="3">
    <source>
        <dbReference type="SAM" id="MobiDB-lite"/>
    </source>
</evidence>
<accession>A0ABQ9XRP5</accession>
<feature type="compositionally biased region" description="Basic residues" evidence="3">
    <location>
        <begin position="327"/>
        <end position="341"/>
    </location>
</feature>
<feature type="region of interest" description="Disordered" evidence="3">
    <location>
        <begin position="451"/>
        <end position="473"/>
    </location>
</feature>
<feature type="compositionally biased region" description="Polar residues" evidence="3">
    <location>
        <begin position="967"/>
        <end position="976"/>
    </location>
</feature>
<dbReference type="Proteomes" id="UP001281761">
    <property type="component" value="Unassembled WGS sequence"/>
</dbReference>
<dbReference type="InterPro" id="IPR001611">
    <property type="entry name" value="Leu-rich_rpt"/>
</dbReference>
<feature type="compositionally biased region" description="Polar residues" evidence="3">
    <location>
        <begin position="277"/>
        <end position="297"/>
    </location>
</feature>
<feature type="compositionally biased region" description="Basic residues" evidence="3">
    <location>
        <begin position="856"/>
        <end position="879"/>
    </location>
</feature>
<sequence>MNNIFDLVPISSQCPNLSKLLLHHNSLTSIDSLAKCQKLEYLDVSHNHITDFVGLAPLSSLKTLNISHNCIQDPMSIRAMSHLTSLQALSIDENPFFHADDDLWMQSFLVQVRNTSPSVKYLNGFHCSCFYHLGENLVQISVSLNQRLRQMRESSKQKSEDDVLSWNQTLSPMRSSFSPPRNSPPYTMKKQFSQSVRFVPPKVPTEKRIHSVNSVSTPVRPSDTIPLSFTPLSTPLTLTRPSFVFQSTLTPSRTISSRPLLNDAFHTLHPPLQFSQTVSSVNASQQPPANKSQTFHPSPSKAESPVSQSASDSQPGPLPSSTPLTRSVKRATKSKKKKKKPEKAEISDYDHSLRNEQDEDTVLQESSNDDVSFHKMSVDQLLESTLQAVDVGEKDDVFVQGAHLIPLSNQDTLAALSSLSVLSRSNEILAAKIISLRSRCEEELATNQALHEELGESSSEDEETEAKLKSAESAAEVEESWKDLLEEVNALFTSPTGSVRDSPPPHSLSHSSSDRSEQQTAPQTSPHPTRPRKRRRTKSVVPPLLQNTFRTDWNALLFDLPGTSAPQLAPLVDYSVSDEEKAIERAYIRYSEFEIPPHLRPVSVITLPANQQVDAIRRLLLFSKRWKEKHDQDDISEDSNYASLNLSQIKSKIETRPTIDERGREMEKRVQRRIQNYLNLSTSITGDGHMFQSFIAGSTAVTSAFAYLWEGVKEQTTVLEGFELSIPSDLLEEYEETKECFRWMAIEQIVIGLKSSELQRMNGELRRKIQSKKFEEYAKLQEERRKTEQARREEKFEELRRDEECTHVPEVNKSKRYGHVKSRLHSLTVATSAAKREELQEKLIKDENEEWEQKQKSIRRPLFRRKPKQTVKPKPKSVIHQHDTEHPSVQSDSDASCPTPNVEVVQASEHLHPSHPHSRQLSNALTTPPPHSPEPKMDGTPPHSPISQVLSTPDSLRAFPSIETSEDSTPQQTSAIHTPGEVFNPSVPATPELYGMGIRELHNSSKKQLNILSVLDFEEEDST</sequence>
<dbReference type="PANTHER" id="PTHR18849">
    <property type="entry name" value="LEUCINE RICH REPEAT PROTEIN"/>
    <property type="match status" value="1"/>
</dbReference>
<proteinExistence type="predicted"/>
<evidence type="ECO:0000313" key="5">
    <source>
        <dbReference type="Proteomes" id="UP001281761"/>
    </source>
</evidence>
<feature type="compositionally biased region" description="Polar residues" evidence="3">
    <location>
        <begin position="945"/>
        <end position="954"/>
    </location>
</feature>
<protein>
    <submittedName>
        <fullName evidence="4">Uncharacterized protein</fullName>
    </submittedName>
</protein>
<feature type="region of interest" description="Disordered" evidence="3">
    <location>
        <begin position="848"/>
        <end position="989"/>
    </location>
</feature>
<evidence type="ECO:0000256" key="2">
    <source>
        <dbReference type="ARBA" id="ARBA00022737"/>
    </source>
</evidence>
<feature type="region of interest" description="Disordered" evidence="3">
    <location>
        <begin position="277"/>
        <end position="368"/>
    </location>
</feature>
<evidence type="ECO:0000256" key="1">
    <source>
        <dbReference type="ARBA" id="ARBA00022614"/>
    </source>
</evidence>
<name>A0ABQ9XRP5_9EUKA</name>
<gene>
    <name evidence="4" type="ORF">BLNAU_10837</name>
</gene>
<feature type="compositionally biased region" description="Polar residues" evidence="3">
    <location>
        <begin position="305"/>
        <end position="324"/>
    </location>
</feature>
<feature type="compositionally biased region" description="Basic residues" evidence="3">
    <location>
        <begin position="529"/>
        <end position="538"/>
    </location>
</feature>
<dbReference type="PROSITE" id="PS51450">
    <property type="entry name" value="LRR"/>
    <property type="match status" value="3"/>
</dbReference>